<protein>
    <submittedName>
        <fullName evidence="2">Uncharacterized protein</fullName>
    </submittedName>
</protein>
<feature type="chain" id="PRO_5036491719" evidence="1">
    <location>
        <begin position="20"/>
        <end position="513"/>
    </location>
</feature>
<dbReference type="EMBL" id="BMAV01026377">
    <property type="protein sequence ID" value="GFS49934.1"/>
    <property type="molecule type" value="Genomic_DNA"/>
</dbReference>
<keyword evidence="3" id="KW-1185">Reference proteome</keyword>
<gene>
    <name evidence="2" type="primary">AVEN_186026_1</name>
    <name evidence="2" type="ORF">TNIN_63611</name>
</gene>
<evidence type="ECO:0000256" key="1">
    <source>
        <dbReference type="SAM" id="SignalP"/>
    </source>
</evidence>
<name>A0A8X6IKQ6_9ARAC</name>
<organism evidence="2 3">
    <name type="scientific">Trichonephila inaurata madagascariensis</name>
    <dbReference type="NCBI Taxonomy" id="2747483"/>
    <lineage>
        <taxon>Eukaryota</taxon>
        <taxon>Metazoa</taxon>
        <taxon>Ecdysozoa</taxon>
        <taxon>Arthropoda</taxon>
        <taxon>Chelicerata</taxon>
        <taxon>Arachnida</taxon>
        <taxon>Araneae</taxon>
        <taxon>Araneomorphae</taxon>
        <taxon>Entelegynae</taxon>
        <taxon>Araneoidea</taxon>
        <taxon>Nephilidae</taxon>
        <taxon>Trichonephila</taxon>
        <taxon>Trichonephila inaurata</taxon>
    </lineage>
</organism>
<proteinExistence type="predicted"/>
<evidence type="ECO:0000313" key="3">
    <source>
        <dbReference type="Proteomes" id="UP000886998"/>
    </source>
</evidence>
<dbReference type="AlphaFoldDB" id="A0A8X6IKQ6"/>
<evidence type="ECO:0000313" key="2">
    <source>
        <dbReference type="EMBL" id="GFS49934.1"/>
    </source>
</evidence>
<feature type="signal peptide" evidence="1">
    <location>
        <begin position="1"/>
        <end position="19"/>
    </location>
</feature>
<dbReference type="OrthoDB" id="6425956at2759"/>
<accession>A0A8X6IKQ6</accession>
<reference evidence="2" key="1">
    <citation type="submission" date="2020-08" db="EMBL/GenBank/DDBJ databases">
        <title>Multicomponent nature underlies the extraordinary mechanical properties of spider dragline silk.</title>
        <authorList>
            <person name="Kono N."/>
            <person name="Nakamura H."/>
            <person name="Mori M."/>
            <person name="Yoshida Y."/>
            <person name="Ohtoshi R."/>
            <person name="Malay A.D."/>
            <person name="Moran D.A.P."/>
            <person name="Tomita M."/>
            <person name="Numata K."/>
            <person name="Arakawa K."/>
        </authorList>
    </citation>
    <scope>NUCLEOTIDE SEQUENCE</scope>
</reference>
<sequence length="513" mass="57261">MRGIKYFIFALVIVCHLHGDSKTFALATSSVQVLPEEELEVLKVKFTKPVIEALLRFNGFHRKFAVPYLYVKNSLIYATEIAKATAYSPLFVNSDGVEEFALKHLLRMIMSSSPVYCTNVNCIASTIGDILAEIITKGGFVTTRASDHVIRMYAGNLAGNILWRLSRLPDPDSHILESLKDAPLQLVKDYAQLVSLLAQRVSNSTLFHDFCRTRGFDSKTSEILSSAICGSRFLGFKLGLLGDLSNSMLESYKFAKTLLPENLEYNLASLVVSSIVSEAITFSMIRQRYLKENENLDAVSHDVLKMILMGITNSKMDLRLANTFVKYSPKKVKRLSESAQQAIIGNISGVLLESDVFQDLFKTTQIPFQRLEAYASSMAKGVTYSLPDSSKEMLETISIRLTRTLISIAMSESGENSAKVFSDAISETLVELAIEMNLVDFNRDSISVTNAFDQLIHNVLSYLEMHAEYNISPREKVTSSPTKLPIKDTKKSIKDSIFEKLSKVSNVFSSFWG</sequence>
<comment type="caution">
    <text evidence="2">The sequence shown here is derived from an EMBL/GenBank/DDBJ whole genome shotgun (WGS) entry which is preliminary data.</text>
</comment>
<keyword evidence="1" id="KW-0732">Signal</keyword>
<dbReference type="Proteomes" id="UP000886998">
    <property type="component" value="Unassembled WGS sequence"/>
</dbReference>